<feature type="region of interest" description="Disordered" evidence="1">
    <location>
        <begin position="1"/>
        <end position="24"/>
    </location>
</feature>
<reference evidence="2 3" key="1">
    <citation type="submission" date="2019-05" db="EMBL/GenBank/DDBJ databases">
        <title>Another draft genome of Portunus trituberculatus and its Hox gene families provides insights of decapod evolution.</title>
        <authorList>
            <person name="Jeong J.-H."/>
            <person name="Song I."/>
            <person name="Kim S."/>
            <person name="Choi T."/>
            <person name="Kim D."/>
            <person name="Ryu S."/>
            <person name="Kim W."/>
        </authorList>
    </citation>
    <scope>NUCLEOTIDE SEQUENCE [LARGE SCALE GENOMIC DNA]</scope>
    <source>
        <tissue evidence="2">Muscle</tissue>
    </source>
</reference>
<dbReference type="Proteomes" id="UP000324222">
    <property type="component" value="Unassembled WGS sequence"/>
</dbReference>
<keyword evidence="3" id="KW-1185">Reference proteome</keyword>
<dbReference type="AlphaFoldDB" id="A0A5B7I4Z4"/>
<evidence type="ECO:0000313" key="2">
    <source>
        <dbReference type="EMBL" id="MPC78802.1"/>
    </source>
</evidence>
<protein>
    <submittedName>
        <fullName evidence="2">Uncharacterized protein</fullName>
    </submittedName>
</protein>
<dbReference type="EMBL" id="VSRR010049394">
    <property type="protein sequence ID" value="MPC78802.1"/>
    <property type="molecule type" value="Genomic_DNA"/>
</dbReference>
<evidence type="ECO:0000313" key="3">
    <source>
        <dbReference type="Proteomes" id="UP000324222"/>
    </source>
</evidence>
<organism evidence="2 3">
    <name type="scientific">Portunus trituberculatus</name>
    <name type="common">Swimming crab</name>
    <name type="synonym">Neptunus trituberculatus</name>
    <dbReference type="NCBI Taxonomy" id="210409"/>
    <lineage>
        <taxon>Eukaryota</taxon>
        <taxon>Metazoa</taxon>
        <taxon>Ecdysozoa</taxon>
        <taxon>Arthropoda</taxon>
        <taxon>Crustacea</taxon>
        <taxon>Multicrustacea</taxon>
        <taxon>Malacostraca</taxon>
        <taxon>Eumalacostraca</taxon>
        <taxon>Eucarida</taxon>
        <taxon>Decapoda</taxon>
        <taxon>Pleocyemata</taxon>
        <taxon>Brachyura</taxon>
        <taxon>Eubrachyura</taxon>
        <taxon>Portunoidea</taxon>
        <taxon>Portunidae</taxon>
        <taxon>Portuninae</taxon>
        <taxon>Portunus</taxon>
    </lineage>
</organism>
<gene>
    <name evidence="2" type="ORF">E2C01_073300</name>
</gene>
<comment type="caution">
    <text evidence="2">The sequence shown here is derived from an EMBL/GenBank/DDBJ whole genome shotgun (WGS) entry which is preliminary data.</text>
</comment>
<name>A0A5B7I4Z4_PORTR</name>
<proteinExistence type="predicted"/>
<feature type="region of interest" description="Disordered" evidence="1">
    <location>
        <begin position="95"/>
        <end position="114"/>
    </location>
</feature>
<evidence type="ECO:0000256" key="1">
    <source>
        <dbReference type="SAM" id="MobiDB-lite"/>
    </source>
</evidence>
<accession>A0A5B7I4Z4</accession>
<sequence>MSFRATHPGGRGGPAAAASSSAETLEEKMHSHNYFHILLRHLYHQRLSFSSPSSSFSLQLSLFSLSTFTQTTNQTFPFRFSGAGTWSERVRAAITGTPRPKTCSDGGRQSSLNP</sequence>